<dbReference type="SUPFAM" id="SSF47413">
    <property type="entry name" value="lambda repressor-like DNA-binding domains"/>
    <property type="match status" value="1"/>
</dbReference>
<dbReference type="SMART" id="SM00530">
    <property type="entry name" value="HTH_XRE"/>
    <property type="match status" value="1"/>
</dbReference>
<dbReference type="InterPro" id="IPR010982">
    <property type="entry name" value="Lambda_DNA-bd_dom_sf"/>
</dbReference>
<evidence type="ECO:0000313" key="3">
    <source>
        <dbReference type="Proteomes" id="UP000650524"/>
    </source>
</evidence>
<dbReference type="InterPro" id="IPR001387">
    <property type="entry name" value="Cro/C1-type_HTH"/>
</dbReference>
<organism evidence="2 3">
    <name type="scientific">Candidatus Desulfacyla euxinica</name>
    <dbReference type="NCBI Taxonomy" id="2841693"/>
    <lineage>
        <taxon>Bacteria</taxon>
        <taxon>Deltaproteobacteria</taxon>
        <taxon>Candidatus Desulfacyla</taxon>
    </lineage>
</organism>
<protein>
    <submittedName>
        <fullName evidence="2">Helix-turn-helix transcriptional regulator</fullName>
    </submittedName>
</protein>
<comment type="caution">
    <text evidence="2">The sequence shown here is derived from an EMBL/GenBank/DDBJ whole genome shotgun (WGS) entry which is preliminary data.</text>
</comment>
<evidence type="ECO:0000313" key="2">
    <source>
        <dbReference type="EMBL" id="MBC8177820.1"/>
    </source>
</evidence>
<name>A0A8J6N107_9DELT</name>
<evidence type="ECO:0000259" key="1">
    <source>
        <dbReference type="PROSITE" id="PS50943"/>
    </source>
</evidence>
<reference evidence="2 3" key="1">
    <citation type="submission" date="2020-08" db="EMBL/GenBank/DDBJ databases">
        <title>Bridging the membrane lipid divide: bacteria of the FCB group superphylum have the potential to synthesize archaeal ether lipids.</title>
        <authorList>
            <person name="Villanueva L."/>
            <person name="Von Meijenfeldt F.A.B."/>
            <person name="Westbye A.B."/>
            <person name="Yadav S."/>
            <person name="Hopmans E.C."/>
            <person name="Dutilh B.E."/>
            <person name="Sinninghe Damste J.S."/>
        </authorList>
    </citation>
    <scope>NUCLEOTIDE SEQUENCE [LARGE SCALE GENOMIC DNA]</scope>
    <source>
        <strain evidence="2">NIOZ-UU27</strain>
    </source>
</reference>
<dbReference type="Gene3D" id="1.10.260.40">
    <property type="entry name" value="lambda repressor-like DNA-binding domains"/>
    <property type="match status" value="1"/>
</dbReference>
<dbReference type="EMBL" id="JACNJD010000238">
    <property type="protein sequence ID" value="MBC8177820.1"/>
    <property type="molecule type" value="Genomic_DNA"/>
</dbReference>
<dbReference type="AlphaFoldDB" id="A0A8J6N107"/>
<gene>
    <name evidence="2" type="ORF">H8E19_10485</name>
</gene>
<sequence>MDDLDRLIEKKENEKPGFAAAVEKRKGELLIAARLREARENLKLTQAEVAKKWSLSQQSISKIENARDDHISLHTLNEYARVLGYELQFVLRSAPN</sequence>
<dbReference type="GO" id="GO:0003677">
    <property type="term" value="F:DNA binding"/>
    <property type="evidence" value="ECO:0007669"/>
    <property type="project" value="InterPro"/>
</dbReference>
<feature type="domain" description="HTH cro/C1-type" evidence="1">
    <location>
        <begin position="35"/>
        <end position="90"/>
    </location>
</feature>
<dbReference type="Proteomes" id="UP000650524">
    <property type="component" value="Unassembled WGS sequence"/>
</dbReference>
<accession>A0A8J6N107</accession>
<dbReference type="CDD" id="cd00093">
    <property type="entry name" value="HTH_XRE"/>
    <property type="match status" value="1"/>
</dbReference>
<dbReference type="Pfam" id="PF01381">
    <property type="entry name" value="HTH_3"/>
    <property type="match status" value="1"/>
</dbReference>
<dbReference type="PROSITE" id="PS50943">
    <property type="entry name" value="HTH_CROC1"/>
    <property type="match status" value="1"/>
</dbReference>
<proteinExistence type="predicted"/>